<evidence type="ECO:0000313" key="3">
    <source>
        <dbReference type="Proteomes" id="UP001155586"/>
    </source>
</evidence>
<proteinExistence type="predicted"/>
<evidence type="ECO:0000313" key="2">
    <source>
        <dbReference type="EMBL" id="MCW8334062.1"/>
    </source>
</evidence>
<dbReference type="EMBL" id="JAKRRX010000044">
    <property type="protein sequence ID" value="MCW8334062.1"/>
    <property type="molecule type" value="Genomic_DNA"/>
</dbReference>
<protein>
    <submittedName>
        <fullName evidence="2">Uncharacterized protein</fullName>
    </submittedName>
</protein>
<dbReference type="Proteomes" id="UP001155586">
    <property type="component" value="Unassembled WGS sequence"/>
</dbReference>
<comment type="caution">
    <text evidence="2">The sequence shown here is derived from an EMBL/GenBank/DDBJ whole genome shotgun (WGS) entry which is preliminary data.</text>
</comment>
<reference evidence="2" key="1">
    <citation type="submission" date="2022-02" db="EMBL/GenBank/DDBJ databases">
        <title>Vibrio sp. nov., a new bacterium isolated from Bohai sea, China.</title>
        <authorList>
            <person name="Yuan Y."/>
        </authorList>
    </citation>
    <scope>NUCLEOTIDE SEQUENCE</scope>
    <source>
        <strain evidence="2">DBSS07</strain>
    </source>
</reference>
<dbReference type="RefSeq" id="WP_265687468.1">
    <property type="nucleotide sequence ID" value="NZ_JAKRRX010000044.1"/>
</dbReference>
<name>A0A9X3HS93_9VIBR</name>
<keyword evidence="1" id="KW-0472">Membrane</keyword>
<keyword evidence="3" id="KW-1185">Reference proteome</keyword>
<organism evidence="2 3">
    <name type="scientific">Vibrio paucivorans</name>
    <dbReference type="NCBI Taxonomy" id="2829489"/>
    <lineage>
        <taxon>Bacteria</taxon>
        <taxon>Pseudomonadati</taxon>
        <taxon>Pseudomonadota</taxon>
        <taxon>Gammaproteobacteria</taxon>
        <taxon>Vibrionales</taxon>
        <taxon>Vibrionaceae</taxon>
        <taxon>Vibrio</taxon>
    </lineage>
</organism>
<evidence type="ECO:0000256" key="1">
    <source>
        <dbReference type="SAM" id="Phobius"/>
    </source>
</evidence>
<keyword evidence="1" id="KW-1133">Transmembrane helix</keyword>
<feature type="transmembrane region" description="Helical" evidence="1">
    <location>
        <begin position="31"/>
        <end position="50"/>
    </location>
</feature>
<dbReference type="AlphaFoldDB" id="A0A9X3HS93"/>
<keyword evidence="1" id="KW-0812">Transmembrane</keyword>
<gene>
    <name evidence="2" type="ORF">MD483_09530</name>
</gene>
<sequence length="52" mass="5757">MTRLVAIVFLSALAFLLIRYRANEKVQKGVVSTLVGGFLVYVATLMIAELTR</sequence>
<accession>A0A9X3HS93</accession>